<sequence>MSCHVTAAPEIPIEPIEEGKQRRIRTVALVGPPNCGKSTLFNRLTGLRQKTANYPGVTVDHHSGKMKGIGRADLTLIDLPGIYSLATYSEDARVAVDVLTGRMPGVPAPDVVLLVLDAVHMNRQLMLAQTVFSLGLPTMVLLNMSDLLEERGGKVDPLALSAELGHPVALISSAKGRGLDLISAFIHQTTAETVEHRQSLRLPVLQPAATSRKWAAQVSQRTQYRAPEAPQWTRRLDAILLHRIWGPIIFLMVVIAVFQVVFSLGQPLSDAFGDVLTKLGAHVANALPDNWLRPLLRDGLWNGVQSVLVFLPQILLLFLFIGILEDSGYLARAALIADRVMRVFGLNGKAFIPLLSAYACAVPAIMATRTIENKRERIATILVAPFMTCSARLPIYTLIIAAFVPDKRFLGSIFGLRAAVMLGLYALGFFAALFTARMLKSSVLRAQPTPFVLELPQYRWPTLRGLALRLYDRAGLFLKKAGTIILGATFVVWLLSVLPVHGGQFSEISSSIIGHIGHFIEPIIHPLGFNWKIGIGLLSSIVAREVIVGTLGTLYGVDPATHAQNLQLALHHDMTVAGAIALVVFFAFAMQCTSTLAIVKRETNSIKFPLLQFCYMTGVAYIAALLTNQLLMRIL</sequence>
<dbReference type="Pfam" id="PF02421">
    <property type="entry name" value="FeoB_N"/>
    <property type="match status" value="1"/>
</dbReference>
<dbReference type="Proteomes" id="UP001596391">
    <property type="component" value="Unassembled WGS sequence"/>
</dbReference>
<feature type="transmembrane region" description="Helical" evidence="13">
    <location>
        <begin position="378"/>
        <end position="404"/>
    </location>
</feature>
<evidence type="ECO:0000256" key="2">
    <source>
        <dbReference type="ARBA" id="ARBA00022448"/>
    </source>
</evidence>
<evidence type="ECO:0000313" key="15">
    <source>
        <dbReference type="EMBL" id="MFC6647039.1"/>
    </source>
</evidence>
<dbReference type="EMBL" id="JBHSWI010000001">
    <property type="protein sequence ID" value="MFC6647039.1"/>
    <property type="molecule type" value="Genomic_DNA"/>
</dbReference>
<evidence type="ECO:0000256" key="8">
    <source>
        <dbReference type="ARBA" id="ARBA00023004"/>
    </source>
</evidence>
<keyword evidence="6" id="KW-0547">Nucleotide-binding</keyword>
<feature type="transmembrane region" description="Helical" evidence="13">
    <location>
        <begin position="416"/>
        <end position="436"/>
    </location>
</feature>
<protein>
    <recommendedName>
        <fullName evidence="12 13">Ferrous iron transport protein B</fullName>
    </recommendedName>
</protein>
<feature type="transmembrane region" description="Helical" evidence="13">
    <location>
        <begin position="610"/>
        <end position="631"/>
    </location>
</feature>
<feature type="transmembrane region" description="Helical" evidence="13">
    <location>
        <begin position="344"/>
        <end position="366"/>
    </location>
</feature>
<dbReference type="Pfam" id="PF07664">
    <property type="entry name" value="FeoB_C"/>
    <property type="match status" value="1"/>
</dbReference>
<evidence type="ECO:0000256" key="1">
    <source>
        <dbReference type="ARBA" id="ARBA00004651"/>
    </source>
</evidence>
<keyword evidence="11 13" id="KW-0472">Membrane</keyword>
<dbReference type="InterPro" id="IPR050860">
    <property type="entry name" value="FeoB_GTPase"/>
</dbReference>
<evidence type="ECO:0000259" key="14">
    <source>
        <dbReference type="PROSITE" id="PS51711"/>
    </source>
</evidence>
<evidence type="ECO:0000256" key="10">
    <source>
        <dbReference type="ARBA" id="ARBA00023134"/>
    </source>
</evidence>
<feature type="transmembrane region" description="Helical" evidence="13">
    <location>
        <begin position="300"/>
        <end position="324"/>
    </location>
</feature>
<dbReference type="PRINTS" id="PR00326">
    <property type="entry name" value="GTP1OBG"/>
</dbReference>
<dbReference type="PANTHER" id="PTHR43185:SF1">
    <property type="entry name" value="FE(2+) TRANSPORTER FEOB"/>
    <property type="match status" value="1"/>
</dbReference>
<evidence type="ECO:0000256" key="6">
    <source>
        <dbReference type="ARBA" id="ARBA00022741"/>
    </source>
</evidence>
<dbReference type="InterPro" id="IPR003373">
    <property type="entry name" value="Fe2_transport_prot-B"/>
</dbReference>
<proteinExistence type="inferred from homology"/>
<dbReference type="InterPro" id="IPR011642">
    <property type="entry name" value="Gate_dom"/>
</dbReference>
<keyword evidence="16" id="KW-1185">Reference proteome</keyword>
<feature type="domain" description="FeoB-type G" evidence="14">
    <location>
        <begin position="24"/>
        <end position="192"/>
    </location>
</feature>
<dbReference type="RefSeq" id="WP_263371027.1">
    <property type="nucleotide sequence ID" value="NZ_JAGSYD010000002.1"/>
</dbReference>
<comment type="similarity">
    <text evidence="13">Belongs to the TRAFAC class TrmE-Era-EngA-EngB-Septin-like GTPase superfamily. FeoB GTPase (TC 9.A.8) family.</text>
</comment>
<dbReference type="PANTHER" id="PTHR43185">
    <property type="entry name" value="FERROUS IRON TRANSPORT PROTEIN B"/>
    <property type="match status" value="1"/>
</dbReference>
<feature type="transmembrane region" description="Helical" evidence="13">
    <location>
        <begin position="481"/>
        <end position="501"/>
    </location>
</feature>
<evidence type="ECO:0000313" key="16">
    <source>
        <dbReference type="Proteomes" id="UP001596391"/>
    </source>
</evidence>
<dbReference type="InterPro" id="IPR030389">
    <property type="entry name" value="G_FEOB_dom"/>
</dbReference>
<dbReference type="CDD" id="cd01879">
    <property type="entry name" value="FeoB"/>
    <property type="match status" value="1"/>
</dbReference>
<keyword evidence="9" id="KW-0406">Ion transport</keyword>
<evidence type="ECO:0000256" key="5">
    <source>
        <dbReference type="ARBA" id="ARBA00022692"/>
    </source>
</evidence>
<gene>
    <name evidence="15" type="primary">feoB</name>
    <name evidence="15" type="ORF">ACFQBQ_15940</name>
</gene>
<feature type="transmembrane region" description="Helical" evidence="13">
    <location>
        <begin position="576"/>
        <end position="598"/>
    </location>
</feature>
<dbReference type="PROSITE" id="PS51711">
    <property type="entry name" value="G_FEOB"/>
    <property type="match status" value="1"/>
</dbReference>
<dbReference type="SUPFAM" id="SSF52540">
    <property type="entry name" value="P-loop containing nucleoside triphosphate hydrolases"/>
    <property type="match status" value="1"/>
</dbReference>
<keyword evidence="3" id="KW-1003">Cell membrane</keyword>
<accession>A0ABW1ZC63</accession>
<comment type="function">
    <text evidence="13">Probable transporter of a GTP-driven Fe(2+) uptake system.</text>
</comment>
<comment type="caution">
    <text evidence="15">The sequence shown here is derived from an EMBL/GenBank/DDBJ whole genome shotgun (WGS) entry which is preliminary data.</text>
</comment>
<dbReference type="Pfam" id="PF07670">
    <property type="entry name" value="Gate"/>
    <property type="match status" value="2"/>
</dbReference>
<feature type="transmembrane region" description="Helical" evidence="13">
    <location>
        <begin position="244"/>
        <end position="264"/>
    </location>
</feature>
<keyword evidence="2 13" id="KW-0813">Transport</keyword>
<dbReference type="InterPro" id="IPR027417">
    <property type="entry name" value="P-loop_NTPase"/>
</dbReference>
<keyword evidence="4 13" id="KW-0410">Iron transport</keyword>
<reference evidence="16" key="1">
    <citation type="journal article" date="2019" name="Int. J. Syst. Evol. Microbiol.">
        <title>The Global Catalogue of Microorganisms (GCM) 10K type strain sequencing project: providing services to taxonomists for standard genome sequencing and annotation.</title>
        <authorList>
            <consortium name="The Broad Institute Genomics Platform"/>
            <consortium name="The Broad Institute Genome Sequencing Center for Infectious Disease"/>
            <person name="Wu L."/>
            <person name="Ma J."/>
        </authorList>
    </citation>
    <scope>NUCLEOTIDE SEQUENCE [LARGE SCALE GENOMIC DNA]</scope>
    <source>
        <strain evidence="16">CGMCC 1.16026</strain>
    </source>
</reference>
<keyword evidence="5 13" id="KW-0812">Transmembrane</keyword>
<organism evidence="15 16">
    <name type="scientific">Granulicella cerasi</name>
    <dbReference type="NCBI Taxonomy" id="741063"/>
    <lineage>
        <taxon>Bacteria</taxon>
        <taxon>Pseudomonadati</taxon>
        <taxon>Acidobacteriota</taxon>
        <taxon>Terriglobia</taxon>
        <taxon>Terriglobales</taxon>
        <taxon>Acidobacteriaceae</taxon>
        <taxon>Granulicella</taxon>
    </lineage>
</organism>
<keyword evidence="10 13" id="KW-0342">GTP-binding</keyword>
<dbReference type="InterPro" id="IPR006073">
    <property type="entry name" value="GTP-bd"/>
</dbReference>
<name>A0ABW1ZC63_9BACT</name>
<dbReference type="Gene3D" id="3.40.50.300">
    <property type="entry name" value="P-loop containing nucleotide triphosphate hydrolases"/>
    <property type="match status" value="1"/>
</dbReference>
<evidence type="ECO:0000256" key="7">
    <source>
        <dbReference type="ARBA" id="ARBA00022989"/>
    </source>
</evidence>
<dbReference type="InterPro" id="IPR011640">
    <property type="entry name" value="Fe2_transport_prot_B_C"/>
</dbReference>
<evidence type="ECO:0000256" key="3">
    <source>
        <dbReference type="ARBA" id="ARBA00022475"/>
    </source>
</evidence>
<evidence type="ECO:0000256" key="13">
    <source>
        <dbReference type="RuleBase" id="RU362098"/>
    </source>
</evidence>
<dbReference type="NCBIfam" id="TIGR00437">
    <property type="entry name" value="feoB"/>
    <property type="match status" value="1"/>
</dbReference>
<evidence type="ECO:0000256" key="4">
    <source>
        <dbReference type="ARBA" id="ARBA00022496"/>
    </source>
</evidence>
<keyword evidence="7 13" id="KW-1133">Transmembrane helix</keyword>
<evidence type="ECO:0000256" key="12">
    <source>
        <dbReference type="NCBIfam" id="TIGR00437"/>
    </source>
</evidence>
<comment type="subcellular location">
    <subcellularLocation>
        <location evidence="13">Cell inner membrane</location>
        <topology evidence="13">Multi-pass membrane protein</topology>
    </subcellularLocation>
    <subcellularLocation>
        <location evidence="1">Cell membrane</location>
        <topology evidence="1">Multi-pass membrane protein</topology>
    </subcellularLocation>
</comment>
<evidence type="ECO:0000256" key="9">
    <source>
        <dbReference type="ARBA" id="ARBA00023065"/>
    </source>
</evidence>
<keyword evidence="8 13" id="KW-0408">Iron</keyword>
<evidence type="ECO:0000256" key="11">
    <source>
        <dbReference type="ARBA" id="ARBA00023136"/>
    </source>
</evidence>